<dbReference type="AlphaFoldDB" id="A0A9X1FB87"/>
<evidence type="ECO:0000313" key="3">
    <source>
        <dbReference type="Proteomes" id="UP001138894"/>
    </source>
</evidence>
<organism evidence="2 3">
    <name type="scientific">Winogradskyella luteola</name>
    <dbReference type="NCBI Taxonomy" id="2828330"/>
    <lineage>
        <taxon>Bacteria</taxon>
        <taxon>Pseudomonadati</taxon>
        <taxon>Bacteroidota</taxon>
        <taxon>Flavobacteriia</taxon>
        <taxon>Flavobacteriales</taxon>
        <taxon>Flavobacteriaceae</taxon>
        <taxon>Winogradskyella</taxon>
    </lineage>
</organism>
<proteinExistence type="predicted"/>
<comment type="caution">
    <text evidence="2">The sequence shown here is derived from an EMBL/GenBank/DDBJ whole genome shotgun (WGS) entry which is preliminary data.</text>
</comment>
<reference evidence="2" key="1">
    <citation type="submission" date="2021-04" db="EMBL/GenBank/DDBJ databases">
        <authorList>
            <person name="Pira H."/>
            <person name="Risdian C."/>
            <person name="Wink J."/>
        </authorList>
    </citation>
    <scope>NUCLEOTIDE SEQUENCE</scope>
    <source>
        <strain evidence="2">WHY3</strain>
    </source>
</reference>
<feature type="chain" id="PRO_5040981083" description="DUF4852 domain-containing protein" evidence="1">
    <location>
        <begin position="19"/>
        <end position="364"/>
    </location>
</feature>
<dbReference type="RefSeq" id="WP_218547899.1">
    <property type="nucleotide sequence ID" value="NZ_JAGSPD010000021.1"/>
</dbReference>
<evidence type="ECO:0000256" key="1">
    <source>
        <dbReference type="SAM" id="SignalP"/>
    </source>
</evidence>
<evidence type="ECO:0000313" key="2">
    <source>
        <dbReference type="EMBL" id="MBV7270660.1"/>
    </source>
</evidence>
<accession>A0A9X1FB87</accession>
<name>A0A9X1FB87_9FLAO</name>
<protein>
    <recommendedName>
        <fullName evidence="4">DUF4852 domain-containing protein</fullName>
    </recommendedName>
</protein>
<keyword evidence="3" id="KW-1185">Reference proteome</keyword>
<dbReference type="Proteomes" id="UP001138894">
    <property type="component" value="Unassembled WGS sequence"/>
</dbReference>
<sequence length="364" mass="43413">MKHFLVIALIFISSLCHSQIKIGQQSSETLYFLTHLVNNRSDWQMEKRFYNGEIKELVVYKTNQLYYDLNINLDVVESYVMIDGYYSYNIVQFPSLKTDYLQQIFDDKYHNNKIENLYFTNDYLHYRTIELIDGNASVIYKKFNANSFSDRVINEVEKRKLQYLIDTDNRESVSDKRKSLLFDYFNVEDYDSSFVNRIKPKIINSVIEQAKNDLRDFIDKKSSRSFDVLKTSYQVRFYAKSNSKISKCKVKSLDSSILYRPAYIYDIMFKLPFIQKQYNGRTYQLNRELMMKLDYDLTFGSVDVKHRNNRPFEILSNKNLSPEIKQRITEQLKNYKSGKYTLYYQFGTINGINASELLVYDLKK</sequence>
<feature type="signal peptide" evidence="1">
    <location>
        <begin position="1"/>
        <end position="18"/>
    </location>
</feature>
<gene>
    <name evidence="2" type="ORF">KCG49_15835</name>
</gene>
<keyword evidence="1" id="KW-0732">Signal</keyword>
<evidence type="ECO:0008006" key="4">
    <source>
        <dbReference type="Google" id="ProtNLM"/>
    </source>
</evidence>
<dbReference type="EMBL" id="JAGSPD010000021">
    <property type="protein sequence ID" value="MBV7270660.1"/>
    <property type="molecule type" value="Genomic_DNA"/>
</dbReference>